<organism evidence="1 2">
    <name type="scientific">Nocardioides humi</name>
    <dbReference type="NCBI Taxonomy" id="449461"/>
    <lineage>
        <taxon>Bacteria</taxon>
        <taxon>Bacillati</taxon>
        <taxon>Actinomycetota</taxon>
        <taxon>Actinomycetes</taxon>
        <taxon>Propionibacteriales</taxon>
        <taxon>Nocardioidaceae</taxon>
        <taxon>Nocardioides</taxon>
    </lineage>
</organism>
<name>A0ABN1ZTU9_9ACTN</name>
<evidence type="ECO:0008006" key="3">
    <source>
        <dbReference type="Google" id="ProtNLM"/>
    </source>
</evidence>
<evidence type="ECO:0000313" key="2">
    <source>
        <dbReference type="Proteomes" id="UP001500842"/>
    </source>
</evidence>
<dbReference type="RefSeq" id="WP_141005911.1">
    <property type="nucleotide sequence ID" value="NZ_BAAAOR010000004.1"/>
</dbReference>
<accession>A0ABN1ZTU9</accession>
<sequence length="130" mass="13333">MHTSRIAGTAAGLLLAVALTGCGGSPGDASSEDFCAVWKADSGNDVDAVRDRAEDLDEVGTPGDIDDAARNGFEVFVEQLGEVDEAQLRELDQVAADASGLADVYGIDEDDAADVIAFFDYANGTCADAG</sequence>
<proteinExistence type="predicted"/>
<protein>
    <recommendedName>
        <fullName evidence="3">Lipoprotein</fullName>
    </recommendedName>
</protein>
<reference evidence="1 2" key="1">
    <citation type="journal article" date="2019" name="Int. J. Syst. Evol. Microbiol.">
        <title>The Global Catalogue of Microorganisms (GCM) 10K type strain sequencing project: providing services to taxonomists for standard genome sequencing and annotation.</title>
        <authorList>
            <consortium name="The Broad Institute Genomics Platform"/>
            <consortium name="The Broad Institute Genome Sequencing Center for Infectious Disease"/>
            <person name="Wu L."/>
            <person name="Ma J."/>
        </authorList>
    </citation>
    <scope>NUCLEOTIDE SEQUENCE [LARGE SCALE GENOMIC DNA]</scope>
    <source>
        <strain evidence="1 2">JCM 14942</strain>
    </source>
</reference>
<keyword evidence="2" id="KW-1185">Reference proteome</keyword>
<dbReference type="PROSITE" id="PS51257">
    <property type="entry name" value="PROKAR_LIPOPROTEIN"/>
    <property type="match status" value="1"/>
</dbReference>
<comment type="caution">
    <text evidence="1">The sequence shown here is derived from an EMBL/GenBank/DDBJ whole genome shotgun (WGS) entry which is preliminary data.</text>
</comment>
<gene>
    <name evidence="1" type="ORF">GCM10009788_04590</name>
</gene>
<dbReference type="EMBL" id="BAAAOR010000004">
    <property type="protein sequence ID" value="GAA1504319.1"/>
    <property type="molecule type" value="Genomic_DNA"/>
</dbReference>
<dbReference type="Proteomes" id="UP001500842">
    <property type="component" value="Unassembled WGS sequence"/>
</dbReference>
<evidence type="ECO:0000313" key="1">
    <source>
        <dbReference type="EMBL" id="GAA1504319.1"/>
    </source>
</evidence>